<feature type="domain" description="AMP-dependent synthetase/ligase" evidence="1">
    <location>
        <begin position="68"/>
        <end position="133"/>
    </location>
</feature>
<dbReference type="InterPro" id="IPR000873">
    <property type="entry name" value="AMP-dep_synth/lig_dom"/>
</dbReference>
<protein>
    <recommendedName>
        <fullName evidence="1">AMP-dependent synthetase/ligase domain-containing protein</fullName>
    </recommendedName>
</protein>
<evidence type="ECO:0000313" key="2">
    <source>
        <dbReference type="EMBL" id="GBL88480.1"/>
    </source>
</evidence>
<dbReference type="Gene3D" id="3.40.50.12780">
    <property type="entry name" value="N-terminal domain of ligase-like"/>
    <property type="match status" value="1"/>
</dbReference>
<evidence type="ECO:0000313" key="3">
    <source>
        <dbReference type="Proteomes" id="UP000499080"/>
    </source>
</evidence>
<dbReference type="OrthoDB" id="10253869at2759"/>
<reference evidence="2 3" key="1">
    <citation type="journal article" date="2019" name="Sci. Rep.">
        <title>Orb-weaving spider Araneus ventricosus genome elucidates the spidroin gene catalogue.</title>
        <authorList>
            <person name="Kono N."/>
            <person name="Nakamura H."/>
            <person name="Ohtoshi R."/>
            <person name="Moran D.A.P."/>
            <person name="Shinohara A."/>
            <person name="Yoshida Y."/>
            <person name="Fujiwara M."/>
            <person name="Mori M."/>
            <person name="Tomita M."/>
            <person name="Arakawa K."/>
        </authorList>
    </citation>
    <scope>NUCLEOTIDE SEQUENCE [LARGE SCALE GENOMIC DNA]</scope>
</reference>
<gene>
    <name evidence="2" type="ORF">AVEN_221063_1</name>
</gene>
<dbReference type="Proteomes" id="UP000499080">
    <property type="component" value="Unassembled WGS sequence"/>
</dbReference>
<dbReference type="GO" id="GO:0030729">
    <property type="term" value="F:acetoacetate-CoA ligase activity"/>
    <property type="evidence" value="ECO:0007669"/>
    <property type="project" value="TreeGrafter"/>
</dbReference>
<accession>A0A4Y2B8F7</accession>
<dbReference type="InterPro" id="IPR042099">
    <property type="entry name" value="ANL_N_sf"/>
</dbReference>
<sequence>MPSLANILTSPVGNTSHQLVAAKYSYTIIIVISHGIENYSTCPDSCSKDLLVLYTDLPSLQKVVYCPTKLKSKANLSEIPKCVFISEFLQEAREEIRNDPKDIEFEQLPFDHPLCISFTSGTTGAPKGLVHSAGVRDIPPDGF</sequence>
<proteinExistence type="predicted"/>
<organism evidence="2 3">
    <name type="scientific">Araneus ventricosus</name>
    <name type="common">Orbweaver spider</name>
    <name type="synonym">Epeira ventricosa</name>
    <dbReference type="NCBI Taxonomy" id="182803"/>
    <lineage>
        <taxon>Eukaryota</taxon>
        <taxon>Metazoa</taxon>
        <taxon>Ecdysozoa</taxon>
        <taxon>Arthropoda</taxon>
        <taxon>Chelicerata</taxon>
        <taxon>Arachnida</taxon>
        <taxon>Araneae</taxon>
        <taxon>Araneomorphae</taxon>
        <taxon>Entelegynae</taxon>
        <taxon>Araneoidea</taxon>
        <taxon>Araneidae</taxon>
        <taxon>Araneus</taxon>
    </lineage>
</organism>
<dbReference type="PANTHER" id="PTHR42921:SF1">
    <property type="entry name" value="ACETOACETYL-COA SYNTHETASE"/>
    <property type="match status" value="1"/>
</dbReference>
<evidence type="ECO:0000259" key="1">
    <source>
        <dbReference type="Pfam" id="PF00501"/>
    </source>
</evidence>
<comment type="caution">
    <text evidence="2">The sequence shown here is derived from an EMBL/GenBank/DDBJ whole genome shotgun (WGS) entry which is preliminary data.</text>
</comment>
<keyword evidence="3" id="KW-1185">Reference proteome</keyword>
<name>A0A4Y2B8F7_ARAVE</name>
<dbReference type="PANTHER" id="PTHR42921">
    <property type="entry name" value="ACETOACETYL-COA SYNTHETASE"/>
    <property type="match status" value="1"/>
</dbReference>
<dbReference type="Pfam" id="PF00501">
    <property type="entry name" value="AMP-binding"/>
    <property type="match status" value="1"/>
</dbReference>
<dbReference type="InterPro" id="IPR020845">
    <property type="entry name" value="AMP-binding_CS"/>
</dbReference>
<dbReference type="EMBL" id="BGPR01082757">
    <property type="protein sequence ID" value="GBL88480.1"/>
    <property type="molecule type" value="Genomic_DNA"/>
</dbReference>
<dbReference type="AlphaFoldDB" id="A0A4Y2B8F7"/>
<dbReference type="PROSITE" id="PS00455">
    <property type="entry name" value="AMP_BINDING"/>
    <property type="match status" value="1"/>
</dbReference>
<dbReference type="SUPFAM" id="SSF56801">
    <property type="entry name" value="Acetyl-CoA synthetase-like"/>
    <property type="match status" value="1"/>
</dbReference>